<evidence type="ECO:0000313" key="2">
    <source>
        <dbReference type="Proteomes" id="UP001236239"/>
    </source>
</evidence>
<dbReference type="RefSeq" id="WP_306374407.1">
    <property type="nucleotide sequence ID" value="NZ_JASAYK010000005.1"/>
</dbReference>
<accession>A0AAJ6NA79</accession>
<comment type="caution">
    <text evidence="1">The sequence shown here is derived from an EMBL/GenBank/DDBJ whole genome shotgun (WGS) entry which is preliminary data.</text>
</comment>
<dbReference type="Proteomes" id="UP001236239">
    <property type="component" value="Unassembled WGS sequence"/>
</dbReference>
<proteinExistence type="predicted"/>
<sequence>MGSRVNAMIFPFKGSDNELKNLVTSFINNENPLGYEIVIFRKKDYVIVNGIDLLWKILPEPHILEEIFEKNNFKPTYTWLFLQYDFSDSFGYAIFENGKNIRSVFRDGEEDLEPIFIGKPLDFEEKYVNATYHYIDMNSDDEPIYSELPTETNNPDPDYEPYYMKIYSVENNEEIRGDLLVCCMMHELSEKLLGFNIALDNINEDKRIVIQSAKKLEYLEQQLKQSQGNKLLSWIRSIFKGK</sequence>
<dbReference type="EMBL" id="JASAYQ010000010">
    <property type="protein sequence ID" value="MDP8173051.1"/>
    <property type="molecule type" value="Genomic_DNA"/>
</dbReference>
<protein>
    <submittedName>
        <fullName evidence="1">Uncharacterized protein</fullName>
    </submittedName>
</protein>
<evidence type="ECO:0000313" key="1">
    <source>
        <dbReference type="EMBL" id="MDP8173051.1"/>
    </source>
</evidence>
<reference evidence="1" key="1">
    <citation type="journal article" date="2023" name="Front. Microbiol.">
        <title>Phylogeography and host specificity of Pasteurellaceae pathogenic to sea-farmed fish in the north-east Atlantic.</title>
        <authorList>
            <person name="Gulla S."/>
            <person name="Colquhoun D.J."/>
            <person name="Olsen A.B."/>
            <person name="Spilsberg B."/>
            <person name="Lagesen K."/>
            <person name="Aakesson C.P."/>
            <person name="Strom S."/>
            <person name="Manji F."/>
            <person name="Birkbeck T.H."/>
            <person name="Nilsen H.K."/>
        </authorList>
    </citation>
    <scope>NUCLEOTIDE SEQUENCE</scope>
    <source>
        <strain evidence="1">TW16_20</strain>
    </source>
</reference>
<dbReference type="AlphaFoldDB" id="A0AAJ6NA79"/>
<gene>
    <name evidence="1" type="ORF">QJU93_06740</name>
</gene>
<name>A0AAJ6NA79_9PAST</name>
<organism evidence="1 2">
    <name type="scientific">Phocoenobacter skyensis</name>
    <dbReference type="NCBI Taxonomy" id="97481"/>
    <lineage>
        <taxon>Bacteria</taxon>
        <taxon>Pseudomonadati</taxon>
        <taxon>Pseudomonadota</taxon>
        <taxon>Gammaproteobacteria</taxon>
        <taxon>Pasteurellales</taxon>
        <taxon>Pasteurellaceae</taxon>
        <taxon>Phocoenobacter</taxon>
    </lineage>
</organism>